<dbReference type="EMBL" id="VOMB01000020">
    <property type="protein sequence ID" value="MBU9765509.1"/>
    <property type="molecule type" value="Genomic_DNA"/>
</dbReference>
<organism evidence="1 2">
    <name type="scientific">[Mycobacterium] fortunisiensis</name>
    <dbReference type="NCBI Taxonomy" id="2600579"/>
    <lineage>
        <taxon>Bacteria</taxon>
        <taxon>Bacillati</taxon>
        <taxon>Actinomycetota</taxon>
        <taxon>Actinomycetes</taxon>
        <taxon>Mycobacteriales</taxon>
        <taxon>Mycobacteriaceae</taxon>
        <taxon>Mycolicibacterium</taxon>
    </lineage>
</organism>
<evidence type="ECO:0000313" key="2">
    <source>
        <dbReference type="Proteomes" id="UP000812982"/>
    </source>
</evidence>
<gene>
    <name evidence="1" type="ORF">FR943_16850</name>
</gene>
<evidence type="ECO:0000313" key="1">
    <source>
        <dbReference type="EMBL" id="MBU9765509.1"/>
    </source>
</evidence>
<reference evidence="1 2" key="1">
    <citation type="journal article" date="2021" name="Sci. Rep.">
        <title>Phenotypic and genomic hallmarks of a novel, potentially pathogenic rapidly growing Mycobacterium species related to the Mycobacterium fortuitum complex.</title>
        <authorList>
            <person name="Gharbi R."/>
            <person name="Khanna V."/>
            <person name="Frigui W."/>
            <person name="Mhenni B."/>
            <person name="Brosch R."/>
            <person name="Mardassi H."/>
        </authorList>
    </citation>
    <scope>NUCLEOTIDE SEQUENCE [LARGE SCALE GENOMIC DNA]</scope>
    <source>
        <strain evidence="1 2">TNTM28</strain>
    </source>
</reference>
<dbReference type="RefSeq" id="WP_217159176.1">
    <property type="nucleotide sequence ID" value="NZ_VOMB01000020.1"/>
</dbReference>
<protein>
    <recommendedName>
        <fullName evidence="3">Secreted protein</fullName>
    </recommendedName>
</protein>
<name>A0ABS6KPG9_9MYCO</name>
<keyword evidence="2" id="KW-1185">Reference proteome</keyword>
<proteinExistence type="predicted"/>
<dbReference type="Proteomes" id="UP000812982">
    <property type="component" value="Unassembled WGS sequence"/>
</dbReference>
<sequence length="194" mass="19616">MATAVLGAAAGSGAGSGVSTTASDCAAAAGADGVVSMSGLRWDWAFGAAVGRAVRVWGEWSDPAGVSCDGAVPVWDCFRRWILVVAVRGVALEPVAPESSGSSVEAEFEFLVVVVSASSSVVLRVRVEPVVVGRFDLALLWVALTDFFVAVDPELGAPALDFVCVESSADATPAALAADATSPMPTAPTRSQCA</sequence>
<evidence type="ECO:0008006" key="3">
    <source>
        <dbReference type="Google" id="ProtNLM"/>
    </source>
</evidence>
<accession>A0ABS6KPG9</accession>
<comment type="caution">
    <text evidence="1">The sequence shown here is derived from an EMBL/GenBank/DDBJ whole genome shotgun (WGS) entry which is preliminary data.</text>
</comment>